<dbReference type="Gene3D" id="3.60.15.10">
    <property type="entry name" value="Ribonuclease Z/Hydroxyacylglutathione hydrolase-like"/>
    <property type="match status" value="1"/>
</dbReference>
<keyword evidence="4" id="KW-1185">Reference proteome</keyword>
<protein>
    <submittedName>
        <fullName evidence="3">MBL fold metallo-hydrolase</fullName>
    </submittedName>
</protein>
<dbReference type="InterPro" id="IPR050855">
    <property type="entry name" value="NDM-1-like"/>
</dbReference>
<dbReference type="InterPro" id="IPR001279">
    <property type="entry name" value="Metallo-B-lactamas"/>
</dbReference>
<feature type="compositionally biased region" description="Basic and acidic residues" evidence="1">
    <location>
        <begin position="273"/>
        <end position="282"/>
    </location>
</feature>
<dbReference type="EMBL" id="JAAXLA010000052">
    <property type="protein sequence ID" value="NMI00251.1"/>
    <property type="molecule type" value="Genomic_DNA"/>
</dbReference>
<evidence type="ECO:0000313" key="4">
    <source>
        <dbReference type="Proteomes" id="UP000820669"/>
    </source>
</evidence>
<dbReference type="PANTHER" id="PTHR42951:SF4">
    <property type="entry name" value="ACYL-COENZYME A THIOESTERASE MBLAC2"/>
    <property type="match status" value="1"/>
</dbReference>
<dbReference type="InterPro" id="IPR036866">
    <property type="entry name" value="RibonucZ/Hydroxyglut_hydro"/>
</dbReference>
<organism evidence="3 4">
    <name type="scientific">Pseudonocardia acidicola</name>
    <dbReference type="NCBI Taxonomy" id="2724939"/>
    <lineage>
        <taxon>Bacteria</taxon>
        <taxon>Bacillati</taxon>
        <taxon>Actinomycetota</taxon>
        <taxon>Actinomycetes</taxon>
        <taxon>Pseudonocardiales</taxon>
        <taxon>Pseudonocardiaceae</taxon>
        <taxon>Pseudonocardia</taxon>
    </lineage>
</organism>
<dbReference type="Proteomes" id="UP000820669">
    <property type="component" value="Unassembled WGS sequence"/>
</dbReference>
<reference evidence="3 4" key="1">
    <citation type="submission" date="2020-04" db="EMBL/GenBank/DDBJ databases">
        <authorList>
            <person name="Klaysubun C."/>
            <person name="Duangmal K."/>
            <person name="Lipun K."/>
        </authorList>
    </citation>
    <scope>NUCLEOTIDE SEQUENCE [LARGE SCALE GENOMIC DNA]</scope>
    <source>
        <strain evidence="3 4">K10HN5</strain>
    </source>
</reference>
<accession>A0ABX1SFC6</accession>
<feature type="domain" description="Metallo-beta-lactamase" evidence="2">
    <location>
        <begin position="27"/>
        <end position="216"/>
    </location>
</feature>
<feature type="region of interest" description="Disordered" evidence="1">
    <location>
        <begin position="246"/>
        <end position="282"/>
    </location>
</feature>
<dbReference type="Pfam" id="PF00753">
    <property type="entry name" value="Lactamase_B"/>
    <property type="match status" value="1"/>
</dbReference>
<evidence type="ECO:0000259" key="2">
    <source>
        <dbReference type="SMART" id="SM00849"/>
    </source>
</evidence>
<dbReference type="PANTHER" id="PTHR42951">
    <property type="entry name" value="METALLO-BETA-LACTAMASE DOMAIN-CONTAINING"/>
    <property type="match status" value="1"/>
</dbReference>
<dbReference type="SMART" id="SM00849">
    <property type="entry name" value="Lactamase_B"/>
    <property type="match status" value="1"/>
</dbReference>
<sequence length="282" mass="29492">MGGVDTDAGRWVEVGDGVLARRYTELDLTVGLVLGGERALVVDTRGDERQGAEWAAAVRAVTALPIEVVLTHAHFDHCFGTAAFLPCPVHAHPACRAAITATAAAQRAEWAACYHEHGDPATADALTATRPVLPDHRVDPAVTLDLGGRSADLRYLGRGHTDHDLVVHVPDSAVVLAGDLLEQGAPPDFGDAFPADWPHTVTALLALGPRTVVPGHGDPMDPGEVAEQRDALAEVAALHAAVGAREIDAGTAERRSPYPGVPWSGVPRTATHPPEKGDSRAG</sequence>
<evidence type="ECO:0000256" key="1">
    <source>
        <dbReference type="SAM" id="MobiDB-lite"/>
    </source>
</evidence>
<evidence type="ECO:0000313" key="3">
    <source>
        <dbReference type="EMBL" id="NMI00251.1"/>
    </source>
</evidence>
<dbReference type="CDD" id="cd16282">
    <property type="entry name" value="metallo-hydrolase-like_MBL-fold"/>
    <property type="match status" value="1"/>
</dbReference>
<proteinExistence type="predicted"/>
<dbReference type="SUPFAM" id="SSF56281">
    <property type="entry name" value="Metallo-hydrolase/oxidoreductase"/>
    <property type="match status" value="1"/>
</dbReference>
<comment type="caution">
    <text evidence="3">The sequence shown here is derived from an EMBL/GenBank/DDBJ whole genome shotgun (WGS) entry which is preliminary data.</text>
</comment>
<gene>
    <name evidence="3" type="ORF">HF526_23495</name>
</gene>
<name>A0ABX1SFC6_9PSEU</name>
<feature type="compositionally biased region" description="Basic and acidic residues" evidence="1">
    <location>
        <begin position="246"/>
        <end position="256"/>
    </location>
</feature>